<keyword evidence="2" id="KW-1185">Reference proteome</keyword>
<comment type="caution">
    <text evidence="1">The sequence shown here is derived from an EMBL/GenBank/DDBJ whole genome shotgun (WGS) entry which is preliminary data.</text>
</comment>
<dbReference type="Proteomes" id="UP000823775">
    <property type="component" value="Unassembled WGS sequence"/>
</dbReference>
<protein>
    <submittedName>
        <fullName evidence="1">Uncharacterized protein</fullName>
    </submittedName>
</protein>
<sequence>MDQRVPHMLSWASVKQTPYRIIIDNFFHMEQVELDLAMEAAADVDGHLLESEDVCNSGNEACNKCQKIDEGKKPDEDVPCWDLITPPE</sequence>
<evidence type="ECO:0000313" key="2">
    <source>
        <dbReference type="Proteomes" id="UP000823775"/>
    </source>
</evidence>
<accession>A0ABS8UU19</accession>
<organism evidence="1 2">
    <name type="scientific">Datura stramonium</name>
    <name type="common">Jimsonweed</name>
    <name type="synonym">Common thornapple</name>
    <dbReference type="NCBI Taxonomy" id="4076"/>
    <lineage>
        <taxon>Eukaryota</taxon>
        <taxon>Viridiplantae</taxon>
        <taxon>Streptophyta</taxon>
        <taxon>Embryophyta</taxon>
        <taxon>Tracheophyta</taxon>
        <taxon>Spermatophyta</taxon>
        <taxon>Magnoliopsida</taxon>
        <taxon>eudicotyledons</taxon>
        <taxon>Gunneridae</taxon>
        <taxon>Pentapetalae</taxon>
        <taxon>asterids</taxon>
        <taxon>lamiids</taxon>
        <taxon>Solanales</taxon>
        <taxon>Solanaceae</taxon>
        <taxon>Solanoideae</taxon>
        <taxon>Datureae</taxon>
        <taxon>Datura</taxon>
    </lineage>
</organism>
<reference evidence="1 2" key="1">
    <citation type="journal article" date="2021" name="BMC Genomics">
        <title>Datura genome reveals duplications of psychoactive alkaloid biosynthetic genes and high mutation rate following tissue culture.</title>
        <authorList>
            <person name="Rajewski A."/>
            <person name="Carter-House D."/>
            <person name="Stajich J."/>
            <person name="Litt A."/>
        </authorList>
    </citation>
    <scope>NUCLEOTIDE SEQUENCE [LARGE SCALE GENOMIC DNA]</scope>
    <source>
        <strain evidence="1">AR-01</strain>
    </source>
</reference>
<evidence type="ECO:0000313" key="1">
    <source>
        <dbReference type="EMBL" id="MCD9637657.1"/>
    </source>
</evidence>
<name>A0ABS8UU19_DATST</name>
<proteinExistence type="predicted"/>
<gene>
    <name evidence="1" type="ORF">HAX54_021061</name>
</gene>
<dbReference type="EMBL" id="JACEIK010002528">
    <property type="protein sequence ID" value="MCD9637657.1"/>
    <property type="molecule type" value="Genomic_DNA"/>
</dbReference>
<feature type="non-terminal residue" evidence="1">
    <location>
        <position position="88"/>
    </location>
</feature>